<keyword evidence="3" id="KW-1185">Reference proteome</keyword>
<dbReference type="SUPFAM" id="SSF53756">
    <property type="entry name" value="UDP-Glycosyltransferase/glycogen phosphorylase"/>
    <property type="match status" value="1"/>
</dbReference>
<dbReference type="Pfam" id="PF13439">
    <property type="entry name" value="Glyco_transf_4"/>
    <property type="match status" value="1"/>
</dbReference>
<dbReference type="InterPro" id="IPR008928">
    <property type="entry name" value="6-hairpin_glycosidase_sf"/>
</dbReference>
<dbReference type="InterPro" id="IPR028098">
    <property type="entry name" value="Glyco_trans_4-like_N"/>
</dbReference>
<feature type="domain" description="Glycosyltransferase subfamily 4-like N-terminal" evidence="1">
    <location>
        <begin position="25"/>
        <end position="178"/>
    </location>
</feature>
<sequence length="756" mass="83225">MTQAQQAGSVRRIAMIGNFPPRLCGIATFTADTRAALVAAYPDIPVDIYAMNDRGEGYEYPQDVVCTIAQGELEEYRAAARRINDSGADVLVVQHEYGIFGGNAGNLLLRLLDRVDLPVVVVLHTVLENPDVDQRTVLDALARRASRLIVMAQKGRDILARVHGLSPDRIAVVPHGVPDRPFKTTAAMKARFGLSGHTVLLTFGLLSPNKGIETMIRALPGIVARQPDALYVVLGATHPHLVAREGEAYRESLAALAEELGVAQHLRFIDGFVAQDELLDHLEAADVYVTPYLNEAQITSGTLSYAVAMGKPVVSTPYWHAVELLGDGTGLLVPFGDSVGFAQTIGDLLAHRAKLDTYRRRAWDAGREMTWEKLAHAYMTIFRDAVARRPVRIAPRQHRPSLIAPDMGGVERLTDGCGMIQHSIFAVPDRNHGYCVDDNCRALMLMHRLDGEQAGRADALATIYAAFVQHAWNGTAGRFRNFMAFDRSWLEEVGSEDSFGRSLWAIGDTAAKARRPELRRWALHLFDQVAPHSLALTHPRSWAFSLFGADALLEEHAGHTLALSLVRDFGERLHALYRNNREDGWRWFEHWLSYDNARLAEALIRAGHRLDRPDMVADGIEALDWLDGVQRNDAGQFRAVGTESFGRRQDVSLPWDQQPLEAWATIDAALTAHEATGDARWLDTAMTAYAWYVGENDLGLPMATFGDGGCYDGLMSDRANLNQGAESVLAFQFACCAAAKITARVSAEPLRESAAG</sequence>
<name>A0A1I6JN03_9SPHN</name>
<keyword evidence="2" id="KW-0808">Transferase</keyword>
<dbReference type="OrthoDB" id="9765330at2"/>
<evidence type="ECO:0000313" key="2">
    <source>
        <dbReference type="EMBL" id="SFR80334.1"/>
    </source>
</evidence>
<dbReference type="EMBL" id="FOZG01000001">
    <property type="protein sequence ID" value="SFR80334.1"/>
    <property type="molecule type" value="Genomic_DNA"/>
</dbReference>
<proteinExistence type="predicted"/>
<dbReference type="GO" id="GO:0016757">
    <property type="term" value="F:glycosyltransferase activity"/>
    <property type="evidence" value="ECO:0007669"/>
    <property type="project" value="UniProtKB-ARBA"/>
</dbReference>
<dbReference type="PANTHER" id="PTHR12526">
    <property type="entry name" value="GLYCOSYLTRANSFERASE"/>
    <property type="match status" value="1"/>
</dbReference>
<organism evidence="2 3">
    <name type="scientific">Sphingomonas jatrophae</name>
    <dbReference type="NCBI Taxonomy" id="1166337"/>
    <lineage>
        <taxon>Bacteria</taxon>
        <taxon>Pseudomonadati</taxon>
        <taxon>Pseudomonadota</taxon>
        <taxon>Alphaproteobacteria</taxon>
        <taxon>Sphingomonadales</taxon>
        <taxon>Sphingomonadaceae</taxon>
        <taxon>Sphingomonas</taxon>
    </lineage>
</organism>
<dbReference type="PANTHER" id="PTHR12526:SF572">
    <property type="entry name" value="BLL5144 PROTEIN"/>
    <property type="match status" value="1"/>
</dbReference>
<protein>
    <submittedName>
        <fullName evidence="2">Glycosyltransferase involved in cell wall bisynthesis</fullName>
    </submittedName>
</protein>
<dbReference type="RefSeq" id="WP_093313647.1">
    <property type="nucleotide sequence ID" value="NZ_FOZG01000001.1"/>
</dbReference>
<dbReference type="CDD" id="cd03822">
    <property type="entry name" value="GT4_mannosyltransferase-like"/>
    <property type="match status" value="1"/>
</dbReference>
<dbReference type="Pfam" id="PF13692">
    <property type="entry name" value="Glyco_trans_1_4"/>
    <property type="match status" value="1"/>
</dbReference>
<dbReference type="SUPFAM" id="SSF48208">
    <property type="entry name" value="Six-hairpin glycosidases"/>
    <property type="match status" value="1"/>
</dbReference>
<dbReference type="Gene3D" id="3.40.50.2000">
    <property type="entry name" value="Glycogen Phosphorylase B"/>
    <property type="match status" value="2"/>
</dbReference>
<dbReference type="GO" id="GO:0005975">
    <property type="term" value="P:carbohydrate metabolic process"/>
    <property type="evidence" value="ECO:0007669"/>
    <property type="project" value="InterPro"/>
</dbReference>
<reference evidence="2 3" key="1">
    <citation type="submission" date="2016-10" db="EMBL/GenBank/DDBJ databases">
        <authorList>
            <person name="de Groot N.N."/>
        </authorList>
    </citation>
    <scope>NUCLEOTIDE SEQUENCE [LARGE SCALE GENOMIC DNA]</scope>
    <source>
        <strain evidence="2 3">S5-249</strain>
    </source>
</reference>
<gene>
    <name evidence="2" type="ORF">SAMN05192580_0560</name>
</gene>
<accession>A0A1I6JN03</accession>
<dbReference type="Proteomes" id="UP000198824">
    <property type="component" value="Unassembled WGS sequence"/>
</dbReference>
<evidence type="ECO:0000313" key="3">
    <source>
        <dbReference type="Proteomes" id="UP000198824"/>
    </source>
</evidence>
<dbReference type="AlphaFoldDB" id="A0A1I6JN03"/>
<evidence type="ECO:0000259" key="1">
    <source>
        <dbReference type="Pfam" id="PF13439"/>
    </source>
</evidence>
<dbReference type="STRING" id="1166337.SAMN05192580_0560"/>